<proteinExistence type="predicted"/>
<comment type="caution">
    <text evidence="3">The sequence shown here is derived from an EMBL/GenBank/DDBJ whole genome shotgun (WGS) entry which is preliminary data.</text>
</comment>
<dbReference type="RefSeq" id="WP_179540196.1">
    <property type="nucleotide sequence ID" value="NZ_BAAALL010000003.1"/>
</dbReference>
<reference evidence="3 4" key="1">
    <citation type="submission" date="2020-07" db="EMBL/GenBank/DDBJ databases">
        <title>Sequencing the genomes of 1000 actinobacteria strains.</title>
        <authorList>
            <person name="Klenk H.-P."/>
        </authorList>
    </citation>
    <scope>NUCLEOTIDE SEQUENCE [LARGE SCALE GENOMIC DNA]</scope>
    <source>
        <strain evidence="3 4">DSM 15475</strain>
    </source>
</reference>
<dbReference type="Proteomes" id="UP000535437">
    <property type="component" value="Unassembled WGS sequence"/>
</dbReference>
<dbReference type="PROSITE" id="PS51658">
    <property type="entry name" value="BFN"/>
    <property type="match status" value="1"/>
</dbReference>
<feature type="region of interest" description="Disordered" evidence="1">
    <location>
        <begin position="142"/>
        <end position="174"/>
    </location>
</feature>
<evidence type="ECO:0000259" key="2">
    <source>
        <dbReference type="PROSITE" id="PS51658"/>
    </source>
</evidence>
<keyword evidence="4" id="KW-1185">Reference proteome</keyword>
<accession>A0A7Z0GKK5</accession>
<sequence>MTQRQIRLDVVGVRIEVPSHQPVVMLRGAEPGTEDLHVAIMVGTSEATAISMGMDGQTPPRPMTHDLLVEALSTLAEGVESIEIGLLDSSTYFGTIRLRRGQVLDSRASDAIAVAVRTGSPITMAESTLRAVAVTPRYRTAEGGEAQGAAGGPQRPASPMGTSPEASDVAKRGPISADEIKEFQKFLDGAEPEDFGKSNS</sequence>
<gene>
    <name evidence="3" type="ORF">HNR09_000014</name>
</gene>
<dbReference type="Gene3D" id="3.10.690.10">
    <property type="entry name" value="Bifunctional nuclease domain"/>
    <property type="match status" value="1"/>
</dbReference>
<dbReference type="GO" id="GO:0004518">
    <property type="term" value="F:nuclease activity"/>
    <property type="evidence" value="ECO:0007669"/>
    <property type="project" value="InterPro"/>
</dbReference>
<dbReference type="AlphaFoldDB" id="A0A7Z0GKK5"/>
<evidence type="ECO:0000256" key="1">
    <source>
        <dbReference type="SAM" id="MobiDB-lite"/>
    </source>
</evidence>
<dbReference type="SUPFAM" id="SSF103256">
    <property type="entry name" value="Hypothetical protein TM0160"/>
    <property type="match status" value="1"/>
</dbReference>
<name>A0A7Z0GKK5_9MICC</name>
<evidence type="ECO:0000313" key="3">
    <source>
        <dbReference type="EMBL" id="NYJ76603.1"/>
    </source>
</evidence>
<dbReference type="InterPro" id="IPR003729">
    <property type="entry name" value="Bi_nuclease_dom"/>
</dbReference>
<protein>
    <recommendedName>
        <fullName evidence="2">BFN domain-containing protein</fullName>
    </recommendedName>
</protein>
<organism evidence="3 4">
    <name type="scientific">Nesterenkonia xinjiangensis</name>
    <dbReference type="NCBI Taxonomy" id="225327"/>
    <lineage>
        <taxon>Bacteria</taxon>
        <taxon>Bacillati</taxon>
        <taxon>Actinomycetota</taxon>
        <taxon>Actinomycetes</taxon>
        <taxon>Micrococcales</taxon>
        <taxon>Micrococcaceae</taxon>
        <taxon>Nesterenkonia</taxon>
    </lineage>
</organism>
<dbReference type="EMBL" id="JACCFY010000001">
    <property type="protein sequence ID" value="NYJ76603.1"/>
    <property type="molecule type" value="Genomic_DNA"/>
</dbReference>
<evidence type="ECO:0000313" key="4">
    <source>
        <dbReference type="Proteomes" id="UP000535437"/>
    </source>
</evidence>
<dbReference type="InterPro" id="IPR036104">
    <property type="entry name" value="BFN_sf"/>
</dbReference>
<feature type="domain" description="BFN" evidence="2">
    <location>
        <begin position="5"/>
        <end position="136"/>
    </location>
</feature>
<dbReference type="Pfam" id="PF02577">
    <property type="entry name" value="BFN_dom"/>
    <property type="match status" value="1"/>
</dbReference>